<protein>
    <submittedName>
        <fullName evidence="5">D-alanyl-D-alanine carboxypeptidase</fullName>
    </submittedName>
</protein>
<comment type="similarity">
    <text evidence="1">Belongs to the peptidase S13 family.</text>
</comment>
<dbReference type="GO" id="GO:0004185">
    <property type="term" value="F:serine-type carboxypeptidase activity"/>
    <property type="evidence" value="ECO:0007669"/>
    <property type="project" value="InterPro"/>
</dbReference>
<gene>
    <name evidence="5" type="ORF">ISN26_03345</name>
</gene>
<feature type="signal peptide" evidence="4">
    <location>
        <begin position="1"/>
        <end position="18"/>
    </location>
</feature>
<feature type="compositionally biased region" description="Low complexity" evidence="3">
    <location>
        <begin position="350"/>
        <end position="407"/>
    </location>
</feature>
<evidence type="ECO:0000256" key="4">
    <source>
        <dbReference type="SAM" id="SignalP"/>
    </source>
</evidence>
<evidence type="ECO:0000256" key="1">
    <source>
        <dbReference type="ARBA" id="ARBA00006096"/>
    </source>
</evidence>
<dbReference type="Gene3D" id="3.40.710.10">
    <property type="entry name" value="DD-peptidase/beta-lactamase superfamily"/>
    <property type="match status" value="1"/>
</dbReference>
<dbReference type="PANTHER" id="PTHR30023:SF0">
    <property type="entry name" value="PENICILLIN-SENSITIVE CARBOXYPEPTIDASE A"/>
    <property type="match status" value="1"/>
</dbReference>
<keyword evidence="2" id="KW-0378">Hydrolase</keyword>
<dbReference type="Pfam" id="PF02113">
    <property type="entry name" value="Peptidase_S13"/>
    <property type="match status" value="1"/>
</dbReference>
<dbReference type="GO" id="GO:0006508">
    <property type="term" value="P:proteolysis"/>
    <property type="evidence" value="ECO:0007669"/>
    <property type="project" value="InterPro"/>
</dbReference>
<evidence type="ECO:0000313" key="6">
    <source>
        <dbReference type="Proteomes" id="UP000604381"/>
    </source>
</evidence>
<evidence type="ECO:0000313" key="5">
    <source>
        <dbReference type="EMBL" id="MBF2735107.1"/>
    </source>
</evidence>
<organism evidence="5 6">
    <name type="scientific">Candidatus Amphirhobacter heronislandensis</name>
    <dbReference type="NCBI Taxonomy" id="1732024"/>
    <lineage>
        <taxon>Bacteria</taxon>
        <taxon>Pseudomonadati</taxon>
        <taxon>Pseudomonadota</taxon>
        <taxon>Gammaproteobacteria</taxon>
        <taxon>Candidatus Tethybacterales</taxon>
        <taxon>Candidatus Tethybacteraceae</taxon>
        <taxon>Candidatus Amphirhobacter</taxon>
    </lineage>
</organism>
<dbReference type="SUPFAM" id="SSF56601">
    <property type="entry name" value="beta-lactamase/transpeptidase-like"/>
    <property type="match status" value="1"/>
</dbReference>
<keyword evidence="4" id="KW-0732">Signal</keyword>
<evidence type="ECO:0000256" key="2">
    <source>
        <dbReference type="ARBA" id="ARBA00022801"/>
    </source>
</evidence>
<proteinExistence type="inferred from homology"/>
<keyword evidence="6" id="KW-1185">Reference proteome</keyword>
<dbReference type="PRINTS" id="PR00922">
    <property type="entry name" value="DADACBPTASE3"/>
</dbReference>
<dbReference type="InterPro" id="IPR012338">
    <property type="entry name" value="Beta-lactam/transpept-like"/>
</dbReference>
<dbReference type="AlphaFoldDB" id="A0A930UHQ8"/>
<name>A0A930UHQ8_9GAMM</name>
<reference evidence="5" key="1">
    <citation type="submission" date="2020-10" db="EMBL/GenBank/DDBJ databases">
        <title>An improved Amphimedon queenslandica hologenome assembly reveals how three proteobacterial symbionts can extend the metabolic phenotypic of their marine sponge host.</title>
        <authorList>
            <person name="Degnan B."/>
            <person name="Degnan S."/>
            <person name="Xiang X."/>
        </authorList>
    </citation>
    <scope>NUCLEOTIDE SEQUENCE</scope>
    <source>
        <strain evidence="5">AqS2</strain>
    </source>
</reference>
<dbReference type="GO" id="GO:0000270">
    <property type="term" value="P:peptidoglycan metabolic process"/>
    <property type="evidence" value="ECO:0007669"/>
    <property type="project" value="TreeGrafter"/>
</dbReference>
<comment type="caution">
    <text evidence="5">The sequence shown here is derived from an EMBL/GenBank/DDBJ whole genome shotgun (WGS) entry which is preliminary data.</text>
</comment>
<dbReference type="Proteomes" id="UP000604381">
    <property type="component" value="Unassembled WGS sequence"/>
</dbReference>
<feature type="region of interest" description="Disordered" evidence="3">
    <location>
        <begin position="327"/>
        <end position="407"/>
    </location>
</feature>
<dbReference type="Gene3D" id="3.50.80.20">
    <property type="entry name" value="D-Ala-D-Ala carboxypeptidase C, peptidase S13"/>
    <property type="match status" value="1"/>
</dbReference>
<feature type="chain" id="PRO_5038107854" evidence="4">
    <location>
        <begin position="19"/>
        <end position="407"/>
    </location>
</feature>
<keyword evidence="5" id="KW-0121">Carboxypeptidase</keyword>
<accession>A0A930UHQ8</accession>
<sequence length="407" mass="42989">MMRTLLLVLLLALPAAHAEEEALLPDGLKRILSRNGIPLAQAGIYMAWGDGEPIALHNLDRPFNPASAIKLVTSMAALDLLGPEHTWESGLYAAAEVASGSLRGDLYFKGGGDPFLTNERLAWLVGGLRRRGVDDVAGDLVLDDSLFALPPPDTESFDGAGSRSYNASPGAALVNFGASFVHLHYMDGALTVFAEPPSATFKVTSKVRMVRGRCPGNWRQRLQERLVRRDDGSAELTLAGRYYTGCGARSFHLLAQPDAGAHAAGGVIQQFIDAGGTFAGGWRRGELPAKARLLTANESPPLAEIIRGVNKYSNNVMARNLFLALDESDDGPRSLEGRASTPRAWRSTTARGCRGRSASPRGSSARRCVCTTPSPTGTSCTPRSPCSAATAPSGPGTAASPRPGGRG</sequence>
<dbReference type="PANTHER" id="PTHR30023">
    <property type="entry name" value="D-ALANYL-D-ALANINE CARBOXYPEPTIDASE"/>
    <property type="match status" value="1"/>
</dbReference>
<dbReference type="InterPro" id="IPR000667">
    <property type="entry name" value="Peptidase_S13"/>
</dbReference>
<evidence type="ECO:0000256" key="3">
    <source>
        <dbReference type="SAM" id="MobiDB-lite"/>
    </source>
</evidence>
<keyword evidence="5" id="KW-0645">Protease</keyword>
<dbReference type="EMBL" id="JADHEI010000033">
    <property type="protein sequence ID" value="MBF2735107.1"/>
    <property type="molecule type" value="Genomic_DNA"/>
</dbReference>